<dbReference type="PROSITE" id="PS50240">
    <property type="entry name" value="TRYPSIN_DOM"/>
    <property type="match status" value="1"/>
</dbReference>
<evidence type="ECO:0000313" key="4">
    <source>
        <dbReference type="EMBL" id="ACH96132.1"/>
    </source>
</evidence>
<reference evidence="3" key="1">
    <citation type="journal article" date="2007" name="Arch. Virol.">
        <title>Genomic analysis of Oryctes rhinoceros virus reveals genetic relatedness to Heliothis zea virus 1.</title>
        <authorList>
            <person name="Wang Y."/>
            <person name="van Oers M.M."/>
            <person name="Crawford A.M."/>
            <person name="Vlak J.M."/>
            <person name="Jehle J.A."/>
        </authorList>
    </citation>
    <scope>NUCLEOTIDE SEQUENCE</scope>
    <source>
        <strain evidence="3">PV505</strain>
    </source>
</reference>
<feature type="domain" description="Peptidase S1" evidence="2">
    <location>
        <begin position="99"/>
        <end position="338"/>
    </location>
</feature>
<dbReference type="InterPro" id="IPR001314">
    <property type="entry name" value="Peptidase_S1A"/>
</dbReference>
<evidence type="ECO:0000313" key="6">
    <source>
        <dbReference type="EMBL" id="QKE59476.1"/>
    </source>
</evidence>
<dbReference type="InterPro" id="IPR009003">
    <property type="entry name" value="Peptidase_S1_PA"/>
</dbReference>
<evidence type="ECO:0000259" key="2">
    <source>
        <dbReference type="PROSITE" id="PS50240"/>
    </source>
</evidence>
<dbReference type="Pfam" id="PF00089">
    <property type="entry name" value="Trypsin"/>
    <property type="match status" value="1"/>
</dbReference>
<evidence type="ECO:0000313" key="7">
    <source>
        <dbReference type="EMBL" id="UBO76423.1"/>
    </source>
</evidence>
<proteinExistence type="predicted"/>
<dbReference type="KEGG" id="vg:7047182"/>
<keyword evidence="1" id="KW-0378">Hydrolase</keyword>
<dbReference type="Proteomes" id="UP000011785">
    <property type="component" value="Segment"/>
</dbReference>
<dbReference type="PANTHER" id="PTHR24260:SF136">
    <property type="entry name" value="GH08193P-RELATED"/>
    <property type="match status" value="1"/>
</dbReference>
<evidence type="ECO:0000313" key="3">
    <source>
        <dbReference type="EMBL" id="ABF93349.1"/>
    </source>
</evidence>
<dbReference type="OrthoDB" id="16553at10239"/>
<dbReference type="Gene3D" id="2.40.10.10">
    <property type="entry name" value="Trypsin-like serine proteases"/>
    <property type="match status" value="1"/>
</dbReference>
<dbReference type="EMBL" id="EU747721">
    <property type="protein sequence ID" value="ACH96132.1"/>
    <property type="molecule type" value="Genomic_DNA"/>
</dbReference>
<dbReference type="GO" id="GO:0006508">
    <property type="term" value="P:proteolysis"/>
    <property type="evidence" value="ECO:0007669"/>
    <property type="project" value="UniProtKB-KW"/>
</dbReference>
<dbReference type="PANTHER" id="PTHR24260">
    <property type="match status" value="1"/>
</dbReference>
<keyword evidence="8" id="KW-1185">Reference proteome</keyword>
<dbReference type="EMBL" id="MZ727584">
    <property type="protein sequence ID" value="UBO76423.1"/>
    <property type="molecule type" value="Genomic_DNA"/>
</dbReference>
<dbReference type="InterPro" id="IPR051333">
    <property type="entry name" value="CLIP_Serine_Protease"/>
</dbReference>
<dbReference type="GO" id="GO:0004252">
    <property type="term" value="F:serine-type endopeptidase activity"/>
    <property type="evidence" value="ECO:0007669"/>
    <property type="project" value="InterPro"/>
</dbReference>
<dbReference type="InterPro" id="IPR043504">
    <property type="entry name" value="Peptidase_S1_PA_chymotrypsin"/>
</dbReference>
<evidence type="ECO:0000313" key="5">
    <source>
        <dbReference type="EMBL" id="QHG11241.1"/>
    </source>
</evidence>
<dbReference type="EMBL" id="MT150137">
    <property type="protein sequence ID" value="QKE59476.1"/>
    <property type="molecule type" value="Genomic_DNA"/>
</dbReference>
<reference evidence="4 8" key="2">
    <citation type="journal article" date="2008" name="J. Virol. Methods">
        <title>Sequencing of the large dsDNA genome of Oryctes rhinoceros nudivirus using multiple displacement amplification of nanogram amounts of virus DNA.</title>
        <authorList>
            <person name="Wang Y."/>
            <person name="Kleespies R.G."/>
            <person name="Ramle M.B."/>
            <person name="Jehle J.A."/>
        </authorList>
    </citation>
    <scope>NUCLEOTIDE SEQUENCE [LARGE SCALE GENOMIC DNA]</scope>
    <source>
        <strain evidence="8">Isolate Oryctes rhinoceros/Malaysia/Ma07/2007</strain>
        <strain evidence="4">Ma07</strain>
    </source>
</reference>
<evidence type="ECO:0000313" key="8">
    <source>
        <dbReference type="Proteomes" id="UP000011785"/>
    </source>
</evidence>
<accession>A3QU13</accession>
<reference evidence="7" key="5">
    <citation type="submission" date="2021-08" db="EMBL/GenBank/DDBJ databases">
        <title>Whole genome sequence of Oryctes rhinoceros Nudivirus detected in Riau Province, Indonesia.</title>
        <authorList>
            <person name="Kurnia Y.W."/>
            <person name="Tanjung Z.A."/>
            <person name="Utomo C."/>
            <person name="Naim M."/>
            <person name="Situmorang E.C."/>
            <person name="Liwang T."/>
        </authorList>
    </citation>
    <scope>NUCLEOTIDE SEQUENCE</scope>
    <source>
        <strain evidence="7">LiboV</strain>
    </source>
</reference>
<dbReference type="PRINTS" id="PR00722">
    <property type="entry name" value="CHYMOTRYPSIN"/>
</dbReference>
<dbReference type="SUPFAM" id="SSF50494">
    <property type="entry name" value="Trypsin-like serine proteases"/>
    <property type="match status" value="1"/>
</dbReference>
<dbReference type="InterPro" id="IPR001254">
    <property type="entry name" value="Trypsin_dom"/>
</dbReference>
<keyword evidence="3" id="KW-0645">Protease</keyword>
<organism evidence="3">
    <name type="scientific">Oryctes rhinoceros nudivirus</name>
    <dbReference type="NCBI Taxonomy" id="92521"/>
    <lineage>
        <taxon>Viruses</taxon>
        <taxon>Viruses incertae sedis</taxon>
        <taxon>Naldaviricetes</taxon>
        <taxon>Lefavirales</taxon>
        <taxon>Nudiviridae</taxon>
        <taxon>Alphanudivirus</taxon>
        <taxon>Alphanudivirus oryrhinocerotis</taxon>
    </lineage>
</organism>
<sequence length="339" mass="39092">MGRFRLLLVFSILIKLLIVTDALLPDHSHDEQFLEYTFGYSAEQTHHHPIYMDDDDTDDDNITPVYRYNRMLRDKSSPDQPKKLLKVYPPHVLPPEYNPIGTPVEAGDFYWRAFFKMSNVNGTIWCGGAILSETYVVITAACLYDYITAHFYTEAYLLLGGLKSDSFTYTIPINITRQAKIHPNFDIRHPSMENNIALFKLDEALPFSSNINKIQFNYVPDDENADLRIVGYGRTLSNVPITDLRYHYMKIVPEQECFLIYGTKVCNMRMFSATGRTNEFTNVCRVESGAPLSYHENFGIKPQLLGLASYVSELGCVGYPDGYVYLWRYRSWIRDILNS</sequence>
<dbReference type="EMBL" id="MN623374">
    <property type="protein sequence ID" value="QHG11241.1"/>
    <property type="molecule type" value="Genomic_DNA"/>
</dbReference>
<dbReference type="EMBL" id="AH015832">
    <property type="protein sequence ID" value="ABF93349.1"/>
    <property type="molecule type" value="Genomic_DNA"/>
</dbReference>
<dbReference type="RefSeq" id="YP_002321313.1">
    <property type="nucleotide sequence ID" value="NC_011588.1"/>
</dbReference>
<protein>
    <submittedName>
        <fullName evidence="3">Putative serine protease</fullName>
    </submittedName>
    <submittedName>
        <fullName evidence="5">Putative trypsin-like serine protease</fullName>
    </submittedName>
    <submittedName>
        <fullName evidence="7">Trypsin-like serine protease protein</fullName>
    </submittedName>
    <submittedName>
        <fullName evidence="4">Trypsin-like serine protease-like protein</fullName>
    </submittedName>
</protein>
<dbReference type="SMART" id="SM00020">
    <property type="entry name" value="Tryp_SPc"/>
    <property type="match status" value="1"/>
</dbReference>
<name>A3QU13_9VIRU</name>
<reference evidence="6" key="4">
    <citation type="submission" date="2020-03" db="EMBL/GenBank/DDBJ databases">
        <title>Whole genome sequence of Oryctes rhinoceros Nudivirus isolated in Riau Province, Indonesia.</title>
        <authorList>
            <person name="Kurnia Y.W."/>
            <person name="Tanjung Z.A."/>
            <person name="Utomo C."/>
            <person name="Naim M."/>
            <person name="Situmorang E.C."/>
            <person name="Liwang T."/>
        </authorList>
    </citation>
    <scope>NUCLEOTIDE SEQUENCE</scope>
    <source>
        <strain evidence="6">LiboV</strain>
    </source>
</reference>
<gene>
    <name evidence="3" type="primary">orfC16</name>
    <name evidence="5" type="synonym">vp39</name>
    <name evidence="5" type="ORF">SI_OrNV_gp002</name>
</gene>
<accession>B7SV23</accession>
<reference evidence="5" key="3">
    <citation type="journal article" date="2020" name="J. ISSAAS">
        <title>Complete genome sequence of Oryctes rhinoceros Nudivirus isolated from Coconut Rhinoceros Beetle in the Solomon Islands.</title>
        <authorList>
            <person name="Etebari K."/>
            <person name="Filipovic I."/>
            <person name="Rasic G."/>
            <person name="Devine G.J."/>
            <person name="Tsatsia H."/>
            <person name="Furlong M.J."/>
        </authorList>
    </citation>
    <scope>NUCLEOTIDE SEQUENCE</scope>
    <source>
        <strain evidence="5">Solomon Islands</strain>
    </source>
</reference>
<evidence type="ECO:0000256" key="1">
    <source>
        <dbReference type="ARBA" id="ARBA00022801"/>
    </source>
</evidence>